<evidence type="ECO:0000313" key="1">
    <source>
        <dbReference type="EMBL" id="KAE9102821.1"/>
    </source>
</evidence>
<evidence type="ECO:0000313" key="3">
    <source>
        <dbReference type="Proteomes" id="UP000437068"/>
    </source>
</evidence>
<evidence type="ECO:0000313" key="2">
    <source>
        <dbReference type="EMBL" id="KAE9284638.1"/>
    </source>
</evidence>
<sequence length="94" mass="9586">MPIGSADVLVTSSICVLVSSVTDSLGASVYAYGASASSSSLSNSLPSGDGSDSAANLPRAIARLNWLKVCIRGGLLTPFSSSFAIPETMHHWGI</sequence>
<organism evidence="2 3">
    <name type="scientific">Phytophthora fragariae</name>
    <dbReference type="NCBI Taxonomy" id="53985"/>
    <lineage>
        <taxon>Eukaryota</taxon>
        <taxon>Sar</taxon>
        <taxon>Stramenopiles</taxon>
        <taxon>Oomycota</taxon>
        <taxon>Peronosporomycetes</taxon>
        <taxon>Peronosporales</taxon>
        <taxon>Peronosporaceae</taxon>
        <taxon>Phytophthora</taxon>
    </lineage>
</organism>
<dbReference type="Proteomes" id="UP000440732">
    <property type="component" value="Unassembled WGS sequence"/>
</dbReference>
<accession>A0A6A4C6P5</accession>
<reference evidence="3 4" key="1">
    <citation type="submission" date="2018-08" db="EMBL/GenBank/DDBJ databases">
        <title>Genomic investigation of the strawberry pathogen Phytophthora fragariae indicates pathogenicity is determined by transcriptional variation in three key races.</title>
        <authorList>
            <person name="Adams T.M."/>
            <person name="Armitage A.D."/>
            <person name="Sobczyk M.K."/>
            <person name="Bates H.J."/>
            <person name="Dunwell J.M."/>
            <person name="Nellist C.F."/>
            <person name="Harrison R.J."/>
        </authorList>
    </citation>
    <scope>NUCLEOTIDE SEQUENCE [LARGE SCALE GENOMIC DNA]</scope>
    <source>
        <strain evidence="2 3">A4</strain>
        <strain evidence="1 4">NOV-5</strain>
    </source>
</reference>
<name>A0A6A4C6P5_9STRA</name>
<gene>
    <name evidence="2" type="ORF">PF001_g22282</name>
    <name evidence="1" type="ORF">PF006_g22327</name>
</gene>
<comment type="caution">
    <text evidence="2">The sequence shown here is derived from an EMBL/GenBank/DDBJ whole genome shotgun (WGS) entry which is preliminary data.</text>
</comment>
<protein>
    <submittedName>
        <fullName evidence="2">Uncharacterized protein</fullName>
    </submittedName>
</protein>
<dbReference type="Proteomes" id="UP000437068">
    <property type="component" value="Unassembled WGS sequence"/>
</dbReference>
<dbReference type="EMBL" id="QXGE01002130">
    <property type="protein sequence ID" value="KAE9284638.1"/>
    <property type="molecule type" value="Genomic_DNA"/>
</dbReference>
<dbReference type="AlphaFoldDB" id="A0A6A4C6P5"/>
<dbReference type="EMBL" id="QXGA01002158">
    <property type="protein sequence ID" value="KAE9102821.1"/>
    <property type="molecule type" value="Genomic_DNA"/>
</dbReference>
<proteinExistence type="predicted"/>
<evidence type="ECO:0000313" key="4">
    <source>
        <dbReference type="Proteomes" id="UP000440732"/>
    </source>
</evidence>